<accession>R0FCC6</accession>
<dbReference type="InterPro" id="IPR002156">
    <property type="entry name" value="RNaseH_domain"/>
</dbReference>
<dbReference type="SUPFAM" id="SSF53098">
    <property type="entry name" value="Ribonuclease H-like"/>
    <property type="match status" value="1"/>
</dbReference>
<protein>
    <recommendedName>
        <fullName evidence="2">RNase H type-1 domain-containing protein</fullName>
    </recommendedName>
</protein>
<reference evidence="4" key="1">
    <citation type="journal article" date="2013" name="Nat. Genet.">
        <title>The Capsella rubella genome and the genomic consequences of rapid mating system evolution.</title>
        <authorList>
            <person name="Slotte T."/>
            <person name="Hazzouri K.M."/>
            <person name="Agren J.A."/>
            <person name="Koenig D."/>
            <person name="Maumus F."/>
            <person name="Guo Y.L."/>
            <person name="Steige K."/>
            <person name="Platts A.E."/>
            <person name="Escobar J.S."/>
            <person name="Newman L.K."/>
            <person name="Wang W."/>
            <person name="Mandakova T."/>
            <person name="Vello E."/>
            <person name="Smith L.M."/>
            <person name="Henz S.R."/>
            <person name="Steffen J."/>
            <person name="Takuno S."/>
            <person name="Brandvain Y."/>
            <person name="Coop G."/>
            <person name="Andolfatto P."/>
            <person name="Hu T.T."/>
            <person name="Blanchette M."/>
            <person name="Clark R.M."/>
            <person name="Quesneville H."/>
            <person name="Nordborg M."/>
            <person name="Gaut B.S."/>
            <person name="Lysak M.A."/>
            <person name="Jenkins J."/>
            <person name="Grimwood J."/>
            <person name="Chapman J."/>
            <person name="Prochnik S."/>
            <person name="Shu S."/>
            <person name="Rokhsar D."/>
            <person name="Schmutz J."/>
            <person name="Weigel D."/>
            <person name="Wright S.I."/>
        </authorList>
    </citation>
    <scope>NUCLEOTIDE SEQUENCE [LARGE SCALE GENOMIC DNA]</scope>
    <source>
        <strain evidence="4">cv. Monte Gargano</strain>
    </source>
</reference>
<dbReference type="AlphaFoldDB" id="R0FCC6"/>
<dbReference type="Proteomes" id="UP000029121">
    <property type="component" value="Unassembled WGS sequence"/>
</dbReference>
<dbReference type="GO" id="GO:0004523">
    <property type="term" value="F:RNA-DNA hybrid ribonuclease activity"/>
    <property type="evidence" value="ECO:0007669"/>
    <property type="project" value="InterPro"/>
</dbReference>
<dbReference type="InterPro" id="IPR036397">
    <property type="entry name" value="RNaseH_sf"/>
</dbReference>
<dbReference type="InterPro" id="IPR044730">
    <property type="entry name" value="RNase_H-like_dom_plant"/>
</dbReference>
<gene>
    <name evidence="3" type="ORF">CARUB_v10003872mg</name>
</gene>
<sequence>MVIPACAEQQQLEINIPARRKAAPTDKESRALEGSSNRQREQSDFKFIPKLGLTQRGSSSRLYVSSALVAETLALKAAITAALALGVLRLACKSDCQDLIVLLNSGGHANVLDGLLEDIRLLSSNFLSISFQYVPRSENFEADTLANAGLLSSNVSSLTEF</sequence>
<feature type="region of interest" description="Disordered" evidence="1">
    <location>
        <begin position="17"/>
        <end position="41"/>
    </location>
</feature>
<dbReference type="Gene3D" id="3.30.420.10">
    <property type="entry name" value="Ribonuclease H-like superfamily/Ribonuclease H"/>
    <property type="match status" value="1"/>
</dbReference>
<feature type="domain" description="RNase H type-1" evidence="2">
    <location>
        <begin position="63"/>
        <end position="148"/>
    </location>
</feature>
<evidence type="ECO:0000259" key="2">
    <source>
        <dbReference type="Pfam" id="PF13456"/>
    </source>
</evidence>
<dbReference type="InterPro" id="IPR012337">
    <property type="entry name" value="RNaseH-like_sf"/>
</dbReference>
<evidence type="ECO:0000313" key="3">
    <source>
        <dbReference type="EMBL" id="EOA19742.1"/>
    </source>
</evidence>
<dbReference type="CDD" id="cd06222">
    <property type="entry name" value="RNase_H_like"/>
    <property type="match status" value="1"/>
</dbReference>
<evidence type="ECO:0000313" key="4">
    <source>
        <dbReference type="Proteomes" id="UP000029121"/>
    </source>
</evidence>
<proteinExistence type="predicted"/>
<dbReference type="InterPro" id="IPR052929">
    <property type="entry name" value="RNase_H-like_EbsB-rel"/>
</dbReference>
<evidence type="ECO:0000256" key="1">
    <source>
        <dbReference type="SAM" id="MobiDB-lite"/>
    </source>
</evidence>
<organism evidence="3 4">
    <name type="scientific">Capsella rubella</name>
    <dbReference type="NCBI Taxonomy" id="81985"/>
    <lineage>
        <taxon>Eukaryota</taxon>
        <taxon>Viridiplantae</taxon>
        <taxon>Streptophyta</taxon>
        <taxon>Embryophyta</taxon>
        <taxon>Tracheophyta</taxon>
        <taxon>Spermatophyta</taxon>
        <taxon>Magnoliopsida</taxon>
        <taxon>eudicotyledons</taxon>
        <taxon>Gunneridae</taxon>
        <taxon>Pentapetalae</taxon>
        <taxon>rosids</taxon>
        <taxon>malvids</taxon>
        <taxon>Brassicales</taxon>
        <taxon>Brassicaceae</taxon>
        <taxon>Camelineae</taxon>
        <taxon>Capsella</taxon>
    </lineage>
</organism>
<name>R0FCC6_9BRAS</name>
<dbReference type="PANTHER" id="PTHR47074">
    <property type="entry name" value="BNAC02G40300D PROTEIN"/>
    <property type="match status" value="1"/>
</dbReference>
<dbReference type="PANTHER" id="PTHR47074:SF49">
    <property type="entry name" value="POLYNUCLEOTIDYL TRANSFERASE, RIBONUCLEASE H-LIKE SUPERFAMILY PROTEIN"/>
    <property type="match status" value="1"/>
</dbReference>
<dbReference type="Pfam" id="PF13456">
    <property type="entry name" value="RVT_3"/>
    <property type="match status" value="1"/>
</dbReference>
<dbReference type="GO" id="GO:0003676">
    <property type="term" value="F:nucleic acid binding"/>
    <property type="evidence" value="ECO:0007669"/>
    <property type="project" value="InterPro"/>
</dbReference>
<keyword evidence="4" id="KW-1185">Reference proteome</keyword>
<dbReference type="eggNOG" id="KOG1075">
    <property type="taxonomic scope" value="Eukaryota"/>
</dbReference>
<dbReference type="EMBL" id="KB870810">
    <property type="protein sequence ID" value="EOA19742.1"/>
    <property type="molecule type" value="Genomic_DNA"/>
</dbReference>